<proteinExistence type="predicted"/>
<evidence type="ECO:0000256" key="6">
    <source>
        <dbReference type="SAM" id="Phobius"/>
    </source>
</evidence>
<evidence type="ECO:0000256" key="2">
    <source>
        <dbReference type="ARBA" id="ARBA00022475"/>
    </source>
</evidence>
<keyword evidence="8" id="KW-1185">Reference proteome</keyword>
<comment type="subcellular location">
    <subcellularLocation>
        <location evidence="1">Cell membrane</location>
        <topology evidence="1">Multi-pass membrane protein</topology>
    </subcellularLocation>
</comment>
<evidence type="ECO:0000313" key="8">
    <source>
        <dbReference type="Proteomes" id="UP000321717"/>
    </source>
</evidence>
<evidence type="ECO:0000313" key="7">
    <source>
        <dbReference type="EMBL" id="GEO83809.1"/>
    </source>
</evidence>
<comment type="caution">
    <text evidence="7">The sequence shown here is derived from an EMBL/GenBank/DDBJ whole genome shotgun (WGS) entry which is preliminary data.</text>
</comment>
<keyword evidence="5 6" id="KW-0472">Membrane</keyword>
<reference evidence="7 8" key="1">
    <citation type="submission" date="2019-07" db="EMBL/GenBank/DDBJ databases">
        <title>Whole genome shotgun sequence of Rhizobium naphthalenivorans NBRC 107585.</title>
        <authorList>
            <person name="Hosoyama A."/>
            <person name="Uohara A."/>
            <person name="Ohji S."/>
            <person name="Ichikawa N."/>
        </authorList>
    </citation>
    <scope>NUCLEOTIDE SEQUENCE [LARGE SCALE GENOMIC DNA]</scope>
    <source>
        <strain evidence="7 8">NBRC 107585</strain>
    </source>
</reference>
<keyword evidence="4 6" id="KW-1133">Transmembrane helix</keyword>
<evidence type="ECO:0000256" key="1">
    <source>
        <dbReference type="ARBA" id="ARBA00004651"/>
    </source>
</evidence>
<keyword evidence="3 6" id="KW-0812">Transmembrane</keyword>
<organism evidence="7 8">
    <name type="scientific">Ciceribacter naphthalenivorans</name>
    <dbReference type="NCBI Taxonomy" id="1118451"/>
    <lineage>
        <taxon>Bacteria</taxon>
        <taxon>Pseudomonadati</taxon>
        <taxon>Pseudomonadota</taxon>
        <taxon>Alphaproteobacteria</taxon>
        <taxon>Hyphomicrobiales</taxon>
        <taxon>Rhizobiaceae</taxon>
        <taxon>Ciceribacter</taxon>
    </lineage>
</organism>
<dbReference type="GO" id="GO:0005886">
    <property type="term" value="C:plasma membrane"/>
    <property type="evidence" value="ECO:0007669"/>
    <property type="project" value="UniProtKB-SubCell"/>
</dbReference>
<feature type="transmembrane region" description="Helical" evidence="6">
    <location>
        <begin position="40"/>
        <end position="63"/>
    </location>
</feature>
<dbReference type="Pfam" id="PF01810">
    <property type="entry name" value="LysE"/>
    <property type="match status" value="1"/>
</dbReference>
<dbReference type="PANTHER" id="PTHR30086:SF20">
    <property type="entry name" value="ARGININE EXPORTER PROTEIN ARGO-RELATED"/>
    <property type="match status" value="1"/>
</dbReference>
<feature type="transmembrane region" description="Helical" evidence="6">
    <location>
        <begin position="150"/>
        <end position="172"/>
    </location>
</feature>
<dbReference type="AlphaFoldDB" id="A0A512HED1"/>
<accession>A0A512HED1</accession>
<name>A0A512HED1_9HYPH</name>
<gene>
    <name evidence="7" type="ORF">RNA01_07410</name>
</gene>
<keyword evidence="2" id="KW-1003">Cell membrane</keyword>
<dbReference type="EMBL" id="BJZP01000003">
    <property type="protein sequence ID" value="GEO83809.1"/>
    <property type="molecule type" value="Genomic_DNA"/>
</dbReference>
<dbReference type="Proteomes" id="UP000321717">
    <property type="component" value="Unassembled WGS sequence"/>
</dbReference>
<sequence length="211" mass="23013">MSIETWLAFAAVSVVFLASPNRLTMLVVRYARGQGRKSVLATLPALIFGVLVVMGAALLALTVLDDIVPEILDPVRWVGPAYLLFVLIRLWRSPGSRAPVADNDNLPEDKPLRIMRHAFAASALDRWNYVLAVAVLTQFMPLPAPALDHALWLVGVFLALAVSIWILAALAAPRIHSHMRRRIPKGVTSPRHHPVLIASGSVTAGYRKIAA</sequence>
<evidence type="ECO:0000256" key="3">
    <source>
        <dbReference type="ARBA" id="ARBA00022692"/>
    </source>
</evidence>
<evidence type="ECO:0000256" key="4">
    <source>
        <dbReference type="ARBA" id="ARBA00022989"/>
    </source>
</evidence>
<feature type="transmembrane region" description="Helical" evidence="6">
    <location>
        <begin position="6"/>
        <end position="28"/>
    </location>
</feature>
<dbReference type="RefSeq" id="WP_170253345.1">
    <property type="nucleotide sequence ID" value="NZ_BJZP01000003.1"/>
</dbReference>
<evidence type="ECO:0000256" key="5">
    <source>
        <dbReference type="ARBA" id="ARBA00023136"/>
    </source>
</evidence>
<dbReference type="GO" id="GO:0015171">
    <property type="term" value="F:amino acid transmembrane transporter activity"/>
    <property type="evidence" value="ECO:0007669"/>
    <property type="project" value="TreeGrafter"/>
</dbReference>
<protein>
    <submittedName>
        <fullName evidence="7">Lysine transporter LysE</fullName>
    </submittedName>
</protein>
<dbReference type="PANTHER" id="PTHR30086">
    <property type="entry name" value="ARGININE EXPORTER PROTEIN ARGO"/>
    <property type="match status" value="1"/>
</dbReference>
<dbReference type="InterPro" id="IPR001123">
    <property type="entry name" value="LeuE-type"/>
</dbReference>